<dbReference type="GO" id="GO:0000160">
    <property type="term" value="P:phosphorelay signal transduction system"/>
    <property type="evidence" value="ECO:0007669"/>
    <property type="project" value="InterPro"/>
</dbReference>
<dbReference type="InterPro" id="IPR052893">
    <property type="entry name" value="TCS_response_regulator"/>
</dbReference>
<dbReference type="InterPro" id="IPR011006">
    <property type="entry name" value="CheY-like_superfamily"/>
</dbReference>
<keyword evidence="4" id="KW-1185">Reference proteome</keyword>
<accession>A0A6P0URN7</accession>
<dbReference type="InterPro" id="IPR001789">
    <property type="entry name" value="Sig_transdc_resp-reg_receiver"/>
</dbReference>
<comment type="caution">
    <text evidence="3">The sequence shown here is derived from an EMBL/GenBank/DDBJ whole genome shotgun (WGS) entry which is preliminary data.</text>
</comment>
<dbReference type="Proteomes" id="UP000468581">
    <property type="component" value="Unassembled WGS sequence"/>
</dbReference>
<dbReference type="SMART" id="SM00448">
    <property type="entry name" value="REC"/>
    <property type="match status" value="1"/>
</dbReference>
<protein>
    <submittedName>
        <fullName evidence="3">Response regulator</fullName>
    </submittedName>
</protein>
<sequence>MSKPVIDLACIIDDDKIYVNLIRKVIESRALSKDLLIFSNGKEALDYFEYLFNNFEAYKVPNIIFLDLNMPVMDGWQFLEHFMKIEKKFKKIITLYIVSSSIDPVDIGKANKLSSISGYIIKPVKPGELEDLFRKKSF</sequence>
<evidence type="ECO:0000313" key="3">
    <source>
        <dbReference type="EMBL" id="NER14449.1"/>
    </source>
</evidence>
<dbReference type="PROSITE" id="PS50110">
    <property type="entry name" value="RESPONSE_REGULATORY"/>
    <property type="match status" value="1"/>
</dbReference>
<gene>
    <name evidence="3" type="ORF">GWK08_13425</name>
</gene>
<dbReference type="Gene3D" id="3.40.50.2300">
    <property type="match status" value="1"/>
</dbReference>
<proteinExistence type="predicted"/>
<organism evidence="3 4">
    <name type="scientific">Leptobacterium flavescens</name>
    <dbReference type="NCBI Taxonomy" id="472055"/>
    <lineage>
        <taxon>Bacteria</taxon>
        <taxon>Pseudomonadati</taxon>
        <taxon>Bacteroidota</taxon>
        <taxon>Flavobacteriia</taxon>
        <taxon>Flavobacteriales</taxon>
        <taxon>Flavobacteriaceae</taxon>
        <taxon>Leptobacterium</taxon>
    </lineage>
</organism>
<dbReference type="SUPFAM" id="SSF52172">
    <property type="entry name" value="CheY-like"/>
    <property type="match status" value="1"/>
</dbReference>
<evidence type="ECO:0000313" key="4">
    <source>
        <dbReference type="Proteomes" id="UP000468581"/>
    </source>
</evidence>
<reference evidence="3 4" key="1">
    <citation type="submission" date="2020-01" db="EMBL/GenBank/DDBJ databases">
        <title>Leptobacterium flavescens.</title>
        <authorList>
            <person name="Wang G."/>
        </authorList>
    </citation>
    <scope>NUCLEOTIDE SEQUENCE [LARGE SCALE GENOMIC DNA]</scope>
    <source>
        <strain evidence="3 4">KCTC 22160</strain>
    </source>
</reference>
<dbReference type="EMBL" id="JAABOO010000003">
    <property type="protein sequence ID" value="NER14449.1"/>
    <property type="molecule type" value="Genomic_DNA"/>
</dbReference>
<dbReference type="PANTHER" id="PTHR44520:SF2">
    <property type="entry name" value="RESPONSE REGULATOR RCP1"/>
    <property type="match status" value="1"/>
</dbReference>
<dbReference type="AlphaFoldDB" id="A0A6P0URN7"/>
<feature type="modified residue" description="4-aspartylphosphate" evidence="1">
    <location>
        <position position="67"/>
    </location>
</feature>
<dbReference type="RefSeq" id="WP_163607740.1">
    <property type="nucleotide sequence ID" value="NZ_JAABOO010000003.1"/>
</dbReference>
<keyword evidence="1" id="KW-0597">Phosphoprotein</keyword>
<feature type="domain" description="Response regulatory" evidence="2">
    <location>
        <begin position="8"/>
        <end position="137"/>
    </location>
</feature>
<evidence type="ECO:0000259" key="2">
    <source>
        <dbReference type="PROSITE" id="PS50110"/>
    </source>
</evidence>
<name>A0A6P0URN7_9FLAO</name>
<evidence type="ECO:0000256" key="1">
    <source>
        <dbReference type="PROSITE-ProRule" id="PRU00169"/>
    </source>
</evidence>
<dbReference type="Pfam" id="PF00072">
    <property type="entry name" value="Response_reg"/>
    <property type="match status" value="1"/>
</dbReference>
<dbReference type="PANTHER" id="PTHR44520">
    <property type="entry name" value="RESPONSE REGULATOR RCP1-RELATED"/>
    <property type="match status" value="1"/>
</dbReference>